<evidence type="ECO:0000313" key="2">
    <source>
        <dbReference type="Proteomes" id="UP000076661"/>
    </source>
</evidence>
<gene>
    <name evidence="1" type="ORF">N478_03560</name>
</gene>
<accession>A0A167KVC4</accession>
<protein>
    <submittedName>
        <fullName evidence="1">Uncharacterized protein</fullName>
    </submittedName>
</protein>
<comment type="caution">
    <text evidence="1">The sequence shown here is derived from an EMBL/GenBank/DDBJ whole genome shotgun (WGS) entry which is preliminary data.</text>
</comment>
<evidence type="ECO:0000313" key="1">
    <source>
        <dbReference type="EMBL" id="KZN63340.1"/>
    </source>
</evidence>
<dbReference type="PATRIC" id="fig|1365257.3.peg.3747"/>
<dbReference type="RefSeq" id="WP_063382123.1">
    <property type="nucleotide sequence ID" value="NZ_AUXX01000034.1"/>
</dbReference>
<sequence length="158" mass="17944">MNYFNESIRRQTIKEVGFLELDNGYTVSFDESGALAIKGNGVELYQFPRYLELTKYNTTPVRYELRESGWLLDIPQQNAIEFQEFSTLEVLETNNSAVAEPYNVENLVEFKAAISELKACAEFDKKDGYTGINVEIDLVLKLIANVQDQSRVDAVGNK</sequence>
<reference evidence="1 2" key="1">
    <citation type="submission" date="2013-07" db="EMBL/GenBank/DDBJ databases">
        <title>Comparative Genomic and Metabolomic Analysis of Twelve Strains of Pseudoalteromonas luteoviolacea.</title>
        <authorList>
            <person name="Vynne N.G."/>
            <person name="Mansson M."/>
            <person name="Gram L."/>
        </authorList>
    </citation>
    <scope>NUCLEOTIDE SEQUENCE [LARGE SCALE GENOMIC DNA]</scope>
    <source>
        <strain evidence="1 2">S4060-1</strain>
    </source>
</reference>
<dbReference type="EMBL" id="AUXX01000034">
    <property type="protein sequence ID" value="KZN63340.1"/>
    <property type="molecule type" value="Genomic_DNA"/>
</dbReference>
<dbReference type="AlphaFoldDB" id="A0A167KVC4"/>
<name>A0A167KVC4_9GAMM</name>
<dbReference type="Proteomes" id="UP000076661">
    <property type="component" value="Unassembled WGS sequence"/>
</dbReference>
<proteinExistence type="predicted"/>
<organism evidence="1 2">
    <name type="scientific">Pseudoalteromonas luteoviolacea S4060-1</name>
    <dbReference type="NCBI Taxonomy" id="1365257"/>
    <lineage>
        <taxon>Bacteria</taxon>
        <taxon>Pseudomonadati</taxon>
        <taxon>Pseudomonadota</taxon>
        <taxon>Gammaproteobacteria</taxon>
        <taxon>Alteromonadales</taxon>
        <taxon>Pseudoalteromonadaceae</taxon>
        <taxon>Pseudoalteromonas</taxon>
    </lineage>
</organism>